<gene>
    <name evidence="3" type="ORF">G7070_06055</name>
</gene>
<organism evidence="3 4">
    <name type="scientific">Propioniciclava coleopterorum</name>
    <dbReference type="NCBI Taxonomy" id="2714937"/>
    <lineage>
        <taxon>Bacteria</taxon>
        <taxon>Bacillati</taxon>
        <taxon>Actinomycetota</taxon>
        <taxon>Actinomycetes</taxon>
        <taxon>Propionibacteriales</taxon>
        <taxon>Propionibacteriaceae</taxon>
        <taxon>Propioniciclava</taxon>
    </lineage>
</organism>
<protein>
    <submittedName>
        <fullName evidence="3">PucR family transcriptional regulator</fullName>
    </submittedName>
</protein>
<dbReference type="Proteomes" id="UP000501058">
    <property type="component" value="Chromosome"/>
</dbReference>
<name>A0A6G7Y518_9ACTN</name>
<feature type="domain" description="PucR C-terminal helix-turn-helix" evidence="1">
    <location>
        <begin position="319"/>
        <end position="372"/>
    </location>
</feature>
<dbReference type="InterPro" id="IPR042070">
    <property type="entry name" value="PucR_C-HTH_sf"/>
</dbReference>
<dbReference type="PANTHER" id="PTHR33744">
    <property type="entry name" value="CARBOHYDRATE DIACID REGULATOR"/>
    <property type="match status" value="1"/>
</dbReference>
<dbReference type="InterPro" id="IPR051448">
    <property type="entry name" value="CdaR-like_regulators"/>
</dbReference>
<dbReference type="InterPro" id="IPR025736">
    <property type="entry name" value="PucR_C-HTH_dom"/>
</dbReference>
<accession>A0A6G7Y518</accession>
<dbReference type="AlphaFoldDB" id="A0A6G7Y518"/>
<evidence type="ECO:0000313" key="3">
    <source>
        <dbReference type="EMBL" id="QIK71912.1"/>
    </source>
</evidence>
<keyword evidence="4" id="KW-1185">Reference proteome</keyword>
<dbReference type="Pfam" id="PF13556">
    <property type="entry name" value="HTH_30"/>
    <property type="match status" value="1"/>
</dbReference>
<dbReference type="RefSeq" id="WP_166232761.1">
    <property type="nucleotide sequence ID" value="NZ_CP049865.1"/>
</dbReference>
<evidence type="ECO:0000259" key="2">
    <source>
        <dbReference type="Pfam" id="PF14361"/>
    </source>
</evidence>
<evidence type="ECO:0000259" key="1">
    <source>
        <dbReference type="Pfam" id="PF13556"/>
    </source>
</evidence>
<dbReference type="KEGG" id="prv:G7070_06055"/>
<sequence>MGSTSNTAPTMEAVLARLNGELAELAELTCTRIYDELESYARIEPQALAAAVGRNLRTALTALRTGHVPEPAMLDGAAQTAQERYESGVPAEEIVRGFRISIALIHEHFLDIAVSEGLPVEETVAGSRIMWGVGDAFTTRIITEYHDLALDAALRDARARAAAVHSLLAGELPHDATQVPIDPHASYAAVHCDVDHPADVERVRAALEASGSTPGAHALVVSDGGTCLGVVATRPADPGVPVGLGPFVRPDELPRSDRIARQALLLAQRLGRSGVQGSADLGWRMAAASRPDVWRLYAEQFLTPLSPEGEFGRELRLAVLAWLRHQQSVNRAAAAINVHANTLRYRLRRFSDITGADLDDLDDIIGVTWALELGHPDNYAL</sequence>
<proteinExistence type="predicted"/>
<dbReference type="Pfam" id="PF14361">
    <property type="entry name" value="RsbRD_N"/>
    <property type="match status" value="1"/>
</dbReference>
<dbReference type="EMBL" id="CP049865">
    <property type="protein sequence ID" value="QIK71912.1"/>
    <property type="molecule type" value="Genomic_DNA"/>
</dbReference>
<dbReference type="Gene3D" id="1.10.10.2840">
    <property type="entry name" value="PucR C-terminal helix-turn-helix domain"/>
    <property type="match status" value="1"/>
</dbReference>
<feature type="domain" description="RsbT co-antagonist protein RsbRD N-terminal" evidence="2">
    <location>
        <begin position="24"/>
        <end position="160"/>
    </location>
</feature>
<reference evidence="3 4" key="1">
    <citation type="submission" date="2020-03" db="EMBL/GenBank/DDBJ databases">
        <title>Propioniciclava sp. nov., isolated from Hydrophilus acuminatus.</title>
        <authorList>
            <person name="Hyun D.-W."/>
            <person name="Bae J.-W."/>
        </authorList>
    </citation>
    <scope>NUCLEOTIDE SEQUENCE [LARGE SCALE GENOMIC DNA]</scope>
    <source>
        <strain evidence="3 4">HDW11</strain>
    </source>
</reference>
<evidence type="ECO:0000313" key="4">
    <source>
        <dbReference type="Proteomes" id="UP000501058"/>
    </source>
</evidence>
<dbReference type="InterPro" id="IPR025751">
    <property type="entry name" value="RsbRD_N_dom"/>
</dbReference>